<dbReference type="Gene3D" id="3.30.1520.10">
    <property type="entry name" value="Phox-like domain"/>
    <property type="match status" value="1"/>
</dbReference>
<dbReference type="InterPro" id="IPR001683">
    <property type="entry name" value="PX_dom"/>
</dbReference>
<feature type="compositionally biased region" description="Polar residues" evidence="1">
    <location>
        <begin position="210"/>
        <end position="219"/>
    </location>
</feature>
<protein>
    <submittedName>
        <fullName evidence="5">Uncharacterized protein LOC106166859</fullName>
    </submittedName>
</protein>
<feature type="domain" description="PX" evidence="2">
    <location>
        <begin position="751"/>
        <end position="896"/>
    </location>
</feature>
<feature type="region of interest" description="Disordered" evidence="1">
    <location>
        <begin position="401"/>
        <end position="510"/>
    </location>
</feature>
<name>A0A1S3ITW8_LINAN</name>
<dbReference type="Pfam" id="PF02194">
    <property type="entry name" value="PXA"/>
    <property type="match status" value="1"/>
</dbReference>
<feature type="region of interest" description="Disordered" evidence="1">
    <location>
        <begin position="648"/>
        <end position="667"/>
    </location>
</feature>
<feature type="region of interest" description="Disordered" evidence="1">
    <location>
        <begin position="682"/>
        <end position="704"/>
    </location>
</feature>
<feature type="compositionally biased region" description="Basic and acidic residues" evidence="1">
    <location>
        <begin position="649"/>
        <end position="663"/>
    </location>
</feature>
<feature type="region of interest" description="Disordered" evidence="1">
    <location>
        <begin position="545"/>
        <end position="564"/>
    </location>
</feature>
<feature type="compositionally biased region" description="Polar residues" evidence="1">
    <location>
        <begin position="449"/>
        <end position="472"/>
    </location>
</feature>
<evidence type="ECO:0000259" key="2">
    <source>
        <dbReference type="PROSITE" id="PS50195"/>
    </source>
</evidence>
<keyword evidence="4" id="KW-1185">Reference proteome</keyword>
<dbReference type="InterPro" id="IPR003114">
    <property type="entry name" value="Phox_assoc"/>
</dbReference>
<evidence type="ECO:0000313" key="5">
    <source>
        <dbReference type="RefSeq" id="XP_013400979.1"/>
    </source>
</evidence>
<feature type="compositionally biased region" description="Low complexity" evidence="1">
    <location>
        <begin position="693"/>
        <end position="704"/>
    </location>
</feature>
<feature type="compositionally biased region" description="Acidic residues" evidence="1">
    <location>
        <begin position="272"/>
        <end position="281"/>
    </location>
</feature>
<feature type="region of interest" description="Disordered" evidence="1">
    <location>
        <begin position="604"/>
        <end position="633"/>
    </location>
</feature>
<dbReference type="Pfam" id="PF00787">
    <property type="entry name" value="PX"/>
    <property type="match status" value="1"/>
</dbReference>
<gene>
    <name evidence="5" type="primary">LOC106166859</name>
</gene>
<feature type="compositionally biased region" description="Basic and acidic residues" evidence="1">
    <location>
        <begin position="251"/>
        <end position="265"/>
    </location>
</feature>
<feature type="domain" description="PXA" evidence="3">
    <location>
        <begin position="1"/>
        <end position="187"/>
    </location>
</feature>
<evidence type="ECO:0000313" key="4">
    <source>
        <dbReference type="Proteomes" id="UP000085678"/>
    </source>
</evidence>
<dbReference type="OrthoDB" id="5582218at2759"/>
<feature type="region of interest" description="Disordered" evidence="1">
    <location>
        <begin position="304"/>
        <end position="373"/>
    </location>
</feature>
<dbReference type="Proteomes" id="UP000085678">
    <property type="component" value="Unplaced"/>
</dbReference>
<accession>A0A1S3ITW8</accession>
<feature type="region of interest" description="Disordered" evidence="1">
    <location>
        <begin position="197"/>
        <end position="283"/>
    </location>
</feature>
<feature type="compositionally biased region" description="Low complexity" evidence="1">
    <location>
        <begin position="401"/>
        <end position="421"/>
    </location>
</feature>
<sequence length="896" mass="99391">MVKEEVDKFVDLISRDFVKVWYDLISNNSQCMEEASQLLTSLLQDSTRRIGKAGRGKLIPVLLTVFRGHVKGYQASVHYLKMQPAYRKKKDPSKIEFKKVKTIEEAFEKQVHFHTALYDMETEVQYVRAVTRLLLATLAPDKVYKTESATEMLVEILACNMLLPLVAKLSDTHTLHRCIVAVLSDEEPEIVQPLEGSISQDKTLMKSPDSDQNQGQSASLPLDGTPVQDGLGFEQKQELLKGSDSNSSEAENTHELNEKETHFDSEQSADLQEYEQDEPESDLEKCGEFVSSSLGQYFRLLPEGNSSPVSTSTMNTITANTTSSGSSSYPFSTLTQQSKPQTTQTTAVKTTVSSDHSPESKPQKRPTELRLDQEAIKRALLHESSSDTPFEEVGVKDMLTVSSSRSSSSDVSISDEVISSVQGQGSGVKDSREATSTEGTNIFREASRNVETLSKVGGNSTSKEDSISSSVSRKIEEPHQQGSSFLGRFRRQNEKSPSKSANGNFNLKGPSFLLSGEQTVEAEKAVPQGTLSGETFSHGIEAAWEPENDDNNQQSESSDVKEGSSVLTAGILESEGEIAVSGITGHIGIAQQRRPLKVHWSDEENQQEVTGSAVPHSGVARRQATQGEADGRANVDRQRGIFTAISRADSTEILDRPQTDRSPGHLHRSASINIPLQLDKADHQMSSSPVVGSSGNESESALSSEMDSVSVEDIQSCVSNGQATGVRQKRIMRQRQVVTTTEVPNFIFQNVYITQTETATEPSFTSNKPYTLYKIEYEAWYLTEEEEFILQKKVVWRRFREFVNLHSRLENSDLYKKCIKDVKGPKKWLTMPFGIGNMGQENIDSRKSTLEVYLQTLCAKSGLSVLSQKLTEILTQVFCYSRPCVLRVVCLFYHRN</sequence>
<dbReference type="SMART" id="SM00313">
    <property type="entry name" value="PXA"/>
    <property type="match status" value="1"/>
</dbReference>
<evidence type="ECO:0000259" key="3">
    <source>
        <dbReference type="PROSITE" id="PS51207"/>
    </source>
</evidence>
<evidence type="ECO:0000256" key="1">
    <source>
        <dbReference type="SAM" id="MobiDB-lite"/>
    </source>
</evidence>
<proteinExistence type="predicted"/>
<dbReference type="KEGG" id="lak:106166859"/>
<dbReference type="GeneID" id="106166859"/>
<dbReference type="InParanoid" id="A0A1S3ITW8"/>
<organism evidence="4 5">
    <name type="scientific">Lingula anatina</name>
    <name type="common">Brachiopod</name>
    <name type="synonym">Lingula unguis</name>
    <dbReference type="NCBI Taxonomy" id="7574"/>
    <lineage>
        <taxon>Eukaryota</taxon>
        <taxon>Metazoa</taxon>
        <taxon>Spiralia</taxon>
        <taxon>Lophotrochozoa</taxon>
        <taxon>Brachiopoda</taxon>
        <taxon>Linguliformea</taxon>
        <taxon>Lingulata</taxon>
        <taxon>Lingulida</taxon>
        <taxon>Linguloidea</taxon>
        <taxon>Lingulidae</taxon>
        <taxon>Lingula</taxon>
    </lineage>
</organism>
<dbReference type="InterPro" id="IPR036871">
    <property type="entry name" value="PX_dom_sf"/>
</dbReference>
<dbReference type="RefSeq" id="XP_013400979.1">
    <property type="nucleotide sequence ID" value="XM_013545525.1"/>
</dbReference>
<dbReference type="PANTHER" id="PTHR22775:SF3">
    <property type="entry name" value="SORTING NEXIN-13"/>
    <property type="match status" value="1"/>
</dbReference>
<dbReference type="PANTHER" id="PTHR22775">
    <property type="entry name" value="SORTING NEXIN"/>
    <property type="match status" value="1"/>
</dbReference>
<dbReference type="PROSITE" id="PS51207">
    <property type="entry name" value="PXA"/>
    <property type="match status" value="1"/>
</dbReference>
<dbReference type="PROSITE" id="PS50195">
    <property type="entry name" value="PX"/>
    <property type="match status" value="1"/>
</dbReference>
<dbReference type="SUPFAM" id="SSF64268">
    <property type="entry name" value="PX domain"/>
    <property type="match status" value="1"/>
</dbReference>
<dbReference type="GO" id="GO:0035091">
    <property type="term" value="F:phosphatidylinositol binding"/>
    <property type="evidence" value="ECO:0007669"/>
    <property type="project" value="InterPro"/>
</dbReference>
<feature type="compositionally biased region" description="Low complexity" evidence="1">
    <location>
        <begin position="310"/>
        <end position="352"/>
    </location>
</feature>
<feature type="compositionally biased region" description="Basic and acidic residues" evidence="1">
    <location>
        <begin position="356"/>
        <end position="373"/>
    </location>
</feature>
<dbReference type="AlphaFoldDB" id="A0A1S3ITW8"/>
<reference evidence="5" key="1">
    <citation type="submission" date="2025-08" db="UniProtKB">
        <authorList>
            <consortium name="RefSeq"/>
        </authorList>
    </citation>
    <scope>IDENTIFICATION</scope>
    <source>
        <tissue evidence="5">Gonads</tissue>
    </source>
</reference>